<comment type="caution">
    <text evidence="5">The sequence shown here is derived from an EMBL/GenBank/DDBJ whole genome shotgun (WGS) entry which is preliminary data.</text>
</comment>
<organism evidence="5 6">
    <name type="scientific">Rhodobacter calidifons</name>
    <dbReference type="NCBI Taxonomy" id="2715277"/>
    <lineage>
        <taxon>Bacteria</taxon>
        <taxon>Pseudomonadati</taxon>
        <taxon>Pseudomonadota</taxon>
        <taxon>Alphaproteobacteria</taxon>
        <taxon>Rhodobacterales</taxon>
        <taxon>Rhodobacter group</taxon>
        <taxon>Rhodobacter</taxon>
    </lineage>
</organism>
<keyword evidence="3" id="KW-0460">Magnesium</keyword>
<dbReference type="CDD" id="cd06422">
    <property type="entry name" value="NTP_transferase_like_1"/>
    <property type="match status" value="1"/>
</dbReference>
<name>A0ABX0G794_9RHOB</name>
<reference evidence="5 6" key="1">
    <citation type="journal article" date="2022" name="Microorganisms">
        <title>Genome Sequence and Characterization of a Xanthorhodopsin-Containing, Aerobic Anoxygenic Phototrophic Rhodobacter Species, Isolated from Mesophilic Conditions at Yellowstone National Park.</title>
        <authorList>
            <person name="Kyndt J.A."/>
            <person name="Robertson S."/>
            <person name="Shoffstall I.B."/>
            <person name="Ramaley R.F."/>
            <person name="Meyer T.E."/>
        </authorList>
    </citation>
    <scope>NUCLEOTIDE SEQUENCE [LARGE SCALE GENOMIC DNA]</scope>
    <source>
        <strain evidence="5 6">M37P</strain>
    </source>
</reference>
<dbReference type="PANTHER" id="PTHR43584">
    <property type="entry name" value="NUCLEOTIDYL TRANSFERASE"/>
    <property type="match status" value="1"/>
</dbReference>
<dbReference type="EMBL" id="JAANHS010000004">
    <property type="protein sequence ID" value="NHB76621.1"/>
    <property type="molecule type" value="Genomic_DNA"/>
</dbReference>
<dbReference type="SUPFAM" id="SSF53448">
    <property type="entry name" value="Nucleotide-diphospho-sugar transferases"/>
    <property type="match status" value="1"/>
</dbReference>
<dbReference type="Pfam" id="PF12804">
    <property type="entry name" value="NTP_transf_3"/>
    <property type="match status" value="1"/>
</dbReference>
<feature type="domain" description="MobA-like NTP transferase" evidence="4">
    <location>
        <begin position="10"/>
        <end position="130"/>
    </location>
</feature>
<dbReference type="InterPro" id="IPR025877">
    <property type="entry name" value="MobA-like_NTP_Trfase"/>
</dbReference>
<dbReference type="InterPro" id="IPR029044">
    <property type="entry name" value="Nucleotide-diphossugar_trans"/>
</dbReference>
<dbReference type="Gene3D" id="3.90.550.10">
    <property type="entry name" value="Spore Coat Polysaccharide Biosynthesis Protein SpsA, Chain A"/>
    <property type="match status" value="1"/>
</dbReference>
<evidence type="ECO:0000256" key="1">
    <source>
        <dbReference type="ARBA" id="ARBA00022679"/>
    </source>
</evidence>
<dbReference type="PANTHER" id="PTHR43584:SF8">
    <property type="entry name" value="N-ACETYLMURAMATE ALPHA-1-PHOSPHATE URIDYLYLTRANSFERASE"/>
    <property type="match status" value="1"/>
</dbReference>
<keyword evidence="1" id="KW-0808">Transferase</keyword>
<evidence type="ECO:0000313" key="5">
    <source>
        <dbReference type="EMBL" id="NHB76621.1"/>
    </source>
</evidence>
<proteinExistence type="predicted"/>
<dbReference type="Proteomes" id="UP001515660">
    <property type="component" value="Unassembled WGS sequence"/>
</dbReference>
<evidence type="ECO:0000259" key="4">
    <source>
        <dbReference type="Pfam" id="PF12804"/>
    </source>
</evidence>
<sequence length="234" mass="24522">MSAYPFPLMLFAAGFGTRMGALTADRPKPLIPVAGRALIDHALDLAEGAGVDRIVINTHYRAEQMAAHLAGRGVAISHEAGRILETGGGLKAALPLLGAGPVAVLNSDGIWTGPNPLTTLVAAWDGSRMEALLLLLPVERARAHGSKGDFRLDAEGRLSRGQGGEDHVYIGAQILSPDRIRAMPDEVFSLNRPWDAMIAAGTAFGVLHPGDWCDVGHPAGIAEAEALLQAARHG</sequence>
<evidence type="ECO:0000256" key="3">
    <source>
        <dbReference type="ARBA" id="ARBA00022842"/>
    </source>
</evidence>
<protein>
    <submittedName>
        <fullName evidence="5">Nucleotidyltransferase family protein</fullName>
    </submittedName>
</protein>
<keyword evidence="2" id="KW-0548">Nucleotidyltransferase</keyword>
<dbReference type="InterPro" id="IPR050065">
    <property type="entry name" value="GlmU-like"/>
</dbReference>
<dbReference type="RefSeq" id="WP_166402653.1">
    <property type="nucleotide sequence ID" value="NZ_JAANHS010000004.1"/>
</dbReference>
<keyword evidence="6" id="KW-1185">Reference proteome</keyword>
<accession>A0ABX0G794</accession>
<gene>
    <name evidence="5" type="ORF">G8O29_07675</name>
</gene>
<evidence type="ECO:0000313" key="6">
    <source>
        <dbReference type="Proteomes" id="UP001515660"/>
    </source>
</evidence>
<evidence type="ECO:0000256" key="2">
    <source>
        <dbReference type="ARBA" id="ARBA00022695"/>
    </source>
</evidence>